<keyword evidence="3" id="KW-1185">Reference proteome</keyword>
<comment type="caution">
    <text evidence="1">The sequence shown here is derived from an EMBL/GenBank/DDBJ whole genome shotgun (WGS) entry which is preliminary data.</text>
</comment>
<gene>
    <name evidence="2" type="ORF">BDZ94DRAFT_1277194</name>
    <name evidence="1" type="ORF">BDZ94DRAFT_1278389</name>
</gene>
<evidence type="ECO:0000313" key="2">
    <source>
        <dbReference type="EMBL" id="KAF9455814.1"/>
    </source>
</evidence>
<protein>
    <submittedName>
        <fullName evidence="1">Uncharacterized protein</fullName>
    </submittedName>
</protein>
<accession>A0A9P5XR04</accession>
<dbReference type="Proteomes" id="UP000807353">
    <property type="component" value="Unassembled WGS sequence"/>
</dbReference>
<name>A0A9P5XR04_9AGAR</name>
<sequence length="55" mass="6433">MDDTPPCTPKNHFHHYRHMQTGAFYILVQPCKLLITIVAQCSYVNTCMIRHFRGP</sequence>
<dbReference type="EMBL" id="MU150775">
    <property type="protein sequence ID" value="KAF9455323.1"/>
    <property type="molecule type" value="Genomic_DNA"/>
</dbReference>
<evidence type="ECO:0000313" key="1">
    <source>
        <dbReference type="EMBL" id="KAF9455323.1"/>
    </source>
</evidence>
<evidence type="ECO:0000313" key="3">
    <source>
        <dbReference type="Proteomes" id="UP000807353"/>
    </source>
</evidence>
<dbReference type="EMBL" id="MU150514">
    <property type="protein sequence ID" value="KAF9455814.1"/>
    <property type="molecule type" value="Genomic_DNA"/>
</dbReference>
<organism evidence="1 3">
    <name type="scientific">Collybia nuda</name>
    <dbReference type="NCBI Taxonomy" id="64659"/>
    <lineage>
        <taxon>Eukaryota</taxon>
        <taxon>Fungi</taxon>
        <taxon>Dikarya</taxon>
        <taxon>Basidiomycota</taxon>
        <taxon>Agaricomycotina</taxon>
        <taxon>Agaricomycetes</taxon>
        <taxon>Agaricomycetidae</taxon>
        <taxon>Agaricales</taxon>
        <taxon>Tricholomatineae</taxon>
        <taxon>Clitocybaceae</taxon>
        <taxon>Collybia</taxon>
    </lineage>
</organism>
<reference evidence="1" key="1">
    <citation type="submission" date="2020-11" db="EMBL/GenBank/DDBJ databases">
        <authorList>
            <consortium name="DOE Joint Genome Institute"/>
            <person name="Ahrendt S."/>
            <person name="Riley R."/>
            <person name="Andreopoulos W."/>
            <person name="Labutti K."/>
            <person name="Pangilinan J."/>
            <person name="Ruiz-Duenas F.J."/>
            <person name="Barrasa J.M."/>
            <person name="Sanchez-Garcia M."/>
            <person name="Camarero S."/>
            <person name="Miyauchi S."/>
            <person name="Serrano A."/>
            <person name="Linde D."/>
            <person name="Babiker R."/>
            <person name="Drula E."/>
            <person name="Ayuso-Fernandez I."/>
            <person name="Pacheco R."/>
            <person name="Padilla G."/>
            <person name="Ferreira P."/>
            <person name="Barriuso J."/>
            <person name="Kellner H."/>
            <person name="Castanera R."/>
            <person name="Alfaro M."/>
            <person name="Ramirez L."/>
            <person name="Pisabarro A.G."/>
            <person name="Kuo A."/>
            <person name="Tritt A."/>
            <person name="Lipzen A."/>
            <person name="He G."/>
            <person name="Yan M."/>
            <person name="Ng V."/>
            <person name="Cullen D."/>
            <person name="Martin F."/>
            <person name="Rosso M.-N."/>
            <person name="Henrissat B."/>
            <person name="Hibbett D."/>
            <person name="Martinez A.T."/>
            <person name="Grigoriev I.V."/>
        </authorList>
    </citation>
    <scope>NUCLEOTIDE SEQUENCE</scope>
    <source>
        <strain evidence="1">CBS 247.69</strain>
    </source>
</reference>
<dbReference type="AlphaFoldDB" id="A0A9P5XR04"/>
<proteinExistence type="predicted"/>